<reference evidence="1" key="1">
    <citation type="submission" date="2022-06" db="EMBL/GenBank/DDBJ databases">
        <authorList>
            <person name="Legras J.-L."/>
            <person name="Devillers H."/>
            <person name="Grondin C."/>
        </authorList>
    </citation>
    <scope>NUCLEOTIDE SEQUENCE</scope>
    <source>
        <strain evidence="1">CLIB 1444</strain>
    </source>
</reference>
<evidence type="ECO:0000313" key="2">
    <source>
        <dbReference type="Proteomes" id="UP001152531"/>
    </source>
</evidence>
<name>A0ACA9Y612_9ASCO</name>
<organism evidence="1 2">
    <name type="scientific">[Candida] jaroonii</name>
    <dbReference type="NCBI Taxonomy" id="467808"/>
    <lineage>
        <taxon>Eukaryota</taxon>
        <taxon>Fungi</taxon>
        <taxon>Dikarya</taxon>
        <taxon>Ascomycota</taxon>
        <taxon>Saccharomycotina</taxon>
        <taxon>Pichiomycetes</taxon>
        <taxon>Debaryomycetaceae</taxon>
        <taxon>Yamadazyma</taxon>
    </lineage>
</organism>
<sequence length="808" mass="91387">MRSISAPFKPPRFVRQSQSDQGSGEEEKEDVEISSSPPKSTSRSKKTAPTRIYAPISKQVDSQPSQPSQDVPELRQVSGKKYVVQYRKVTNKKNKTWDGDGTLEISDQMVLKIDKRRIVRPLSKIDGIIKFGGFEVEIDYEVESSDQPTQESQPKPLLRGPSRAKRPFTKLTTNVPVSEEKKSKQGPLYPIEEDSFIMKSLSPDHKPVIIDPSLSKHLRPHQREGVSFLYEGVMGFNDTTGVLLADEMGLGKTLMTITLIWTLLKQSPLPNVKSVGSKVLIVCPVTLINNWKKEFKKWINLNQLGILVLDSNTKSDLKNFKSTRVYQILIMSYEKLHNCENELQEVSFDLLICDEGHKLKNTNNKSLKILKSLDIEKKVLLSGTPIQNNLNEFFTLVDFINPGVLGSFNQFQKNYIRPIEQSRDVNCYNQEILLKGEEVSNQLSELTSKFILRRTNEVLSKYLGEKTDLLVFVKPTSFQLQLFKQISSSVTYTTENALNMINLYKKICNSPKLVNGDNLFTSLDLSMKELPVASGKINLLIALMIEIHEKKEKLVLISNYTKTLDLFASICSKLNYGFLRLDGSTTSAMRSSVISQFNNTKFPQFPVFLLSSKSGGFGINLIGASRLILFDNDWNPATDLQSMSRIYRDGQTRPVFIYRLFTTGCIDEKIFQRQLMKTNLSDAFLDNGSSSNVFGMDDLKDLFTVVDTDCNTHDLLECPCTGDGENMDVIASASSEPRSEISLGSDWISAKDFQETPSKKSIQLALNDYRHLKDNYHDDILDKVKKNGISYVFTKVTNNDNKENLSQE</sequence>
<evidence type="ECO:0000313" key="1">
    <source>
        <dbReference type="EMBL" id="CAH6720376.1"/>
    </source>
</evidence>
<dbReference type="EMBL" id="CALSDN010000003">
    <property type="protein sequence ID" value="CAH6720376.1"/>
    <property type="molecule type" value="Genomic_DNA"/>
</dbReference>
<protein>
    <submittedName>
        <fullName evidence="1">DNA repair and recombination protein Rdh54p</fullName>
    </submittedName>
</protein>
<proteinExistence type="predicted"/>
<keyword evidence="2" id="KW-1185">Reference proteome</keyword>
<gene>
    <name evidence="1" type="ORF">CLIB1444_03S10528</name>
</gene>
<dbReference type="Proteomes" id="UP001152531">
    <property type="component" value="Unassembled WGS sequence"/>
</dbReference>
<comment type="caution">
    <text evidence="1">The sequence shown here is derived from an EMBL/GenBank/DDBJ whole genome shotgun (WGS) entry which is preliminary data.</text>
</comment>
<accession>A0ACA9Y612</accession>